<dbReference type="Proteomes" id="UP000263993">
    <property type="component" value="Unassembled WGS sequence"/>
</dbReference>
<keyword evidence="2" id="KW-0378">Hydrolase</keyword>
<evidence type="ECO:0000313" key="3">
    <source>
        <dbReference type="Proteomes" id="UP000263993"/>
    </source>
</evidence>
<dbReference type="PANTHER" id="PTHR35563:SF2">
    <property type="entry name" value="BARREL METAL-DEPENDENT HYDROLASE, PUTATIVE (AFU_ORTHOLOGUE AFUA_1G16240)-RELATED"/>
    <property type="match status" value="1"/>
</dbReference>
<evidence type="ECO:0000313" key="2">
    <source>
        <dbReference type="EMBL" id="RDV03743.1"/>
    </source>
</evidence>
<comment type="caution">
    <text evidence="2">The sequence shown here is derived from an EMBL/GenBank/DDBJ whole genome shotgun (WGS) entry which is preliminary data.</text>
</comment>
<protein>
    <submittedName>
        <fullName evidence="2">Amidohydrolase</fullName>
    </submittedName>
</protein>
<dbReference type="Pfam" id="PF04909">
    <property type="entry name" value="Amidohydro_2"/>
    <property type="match status" value="1"/>
</dbReference>
<dbReference type="Gene3D" id="3.20.20.140">
    <property type="entry name" value="Metal-dependent hydrolases"/>
    <property type="match status" value="1"/>
</dbReference>
<dbReference type="PANTHER" id="PTHR35563">
    <property type="entry name" value="BARREL METAL-DEPENDENT HYDROLASE, PUTATIVE (AFU_ORTHOLOGUE AFUA_1G16240)-RELATED"/>
    <property type="match status" value="1"/>
</dbReference>
<proteinExistence type="predicted"/>
<dbReference type="InterPro" id="IPR032466">
    <property type="entry name" value="Metal_Hydrolase"/>
</dbReference>
<dbReference type="InterPro" id="IPR006680">
    <property type="entry name" value="Amidohydro-rel"/>
</dbReference>
<evidence type="ECO:0000259" key="1">
    <source>
        <dbReference type="Pfam" id="PF04909"/>
    </source>
</evidence>
<gene>
    <name evidence="2" type="ORF">DXH78_03560</name>
</gene>
<dbReference type="EMBL" id="QRGO01000001">
    <property type="protein sequence ID" value="RDV03743.1"/>
    <property type="molecule type" value="Genomic_DNA"/>
</dbReference>
<dbReference type="SUPFAM" id="SSF51556">
    <property type="entry name" value="Metallo-dependent hydrolases"/>
    <property type="match status" value="1"/>
</dbReference>
<dbReference type="AlphaFoldDB" id="A0A371B8I8"/>
<sequence>MSDDSVPQLKAPAGTCDCHIHIYDSAYPTSATAVVTPPDASLADYLAMCRKMGIERTVLVQASAYGKDNRLLLKCMADMGPRARGIVVVDETVTDEELDRLTKLGVRGIRFFMLAGAPLPLSLLETMAARVAPFGWTVNFQCDGRELADHEARLKALPTTVTIDHQGKFLEPVEPDHPGFKALLRLLETGKVWYKLAAPYETSKLGPPYYDDVGRLAKLLVKTAPDRGLWASNWPYPMAGAKTPQDAWTLDMLLDWVPDEKTRHKILVDNPATLYGF</sequence>
<organism evidence="2 3">
    <name type="scientific">Undibacter mobilis</name>
    <dbReference type="NCBI Taxonomy" id="2292256"/>
    <lineage>
        <taxon>Bacteria</taxon>
        <taxon>Pseudomonadati</taxon>
        <taxon>Pseudomonadota</taxon>
        <taxon>Alphaproteobacteria</taxon>
        <taxon>Hyphomicrobiales</taxon>
        <taxon>Nitrobacteraceae</taxon>
        <taxon>Undibacter</taxon>
    </lineage>
</organism>
<feature type="domain" description="Amidohydrolase-related" evidence="1">
    <location>
        <begin position="16"/>
        <end position="277"/>
    </location>
</feature>
<accession>A0A371B8I8</accession>
<dbReference type="RefSeq" id="WP_115515768.1">
    <property type="nucleotide sequence ID" value="NZ_QRGO01000001.1"/>
</dbReference>
<name>A0A371B8I8_9BRAD</name>
<dbReference type="OrthoDB" id="9787654at2"/>
<dbReference type="InterPro" id="IPR052358">
    <property type="entry name" value="Aro_Compnd_Degr_Hydrolases"/>
</dbReference>
<dbReference type="GO" id="GO:0016787">
    <property type="term" value="F:hydrolase activity"/>
    <property type="evidence" value="ECO:0007669"/>
    <property type="project" value="UniProtKB-KW"/>
</dbReference>
<keyword evidence="3" id="KW-1185">Reference proteome</keyword>
<reference evidence="3" key="1">
    <citation type="submission" date="2018-08" db="EMBL/GenBank/DDBJ databases">
        <authorList>
            <person name="Kim S.-J."/>
            <person name="Jung G.-Y."/>
        </authorList>
    </citation>
    <scope>NUCLEOTIDE SEQUENCE [LARGE SCALE GENOMIC DNA]</scope>
    <source>
        <strain evidence="3">GY_H</strain>
    </source>
</reference>